<evidence type="ECO:0000313" key="2">
    <source>
        <dbReference type="Proteomes" id="UP000595814"/>
    </source>
</evidence>
<evidence type="ECO:0000313" key="1">
    <source>
        <dbReference type="EMBL" id="QQK08278.1"/>
    </source>
</evidence>
<reference evidence="1 2" key="1">
    <citation type="journal article" date="2022" name="Int. J. Syst. Evol. Microbiol.">
        <title>Miniphocaeibacter halophilus sp. nov., an ammonium-tolerant acetate-producing bacterium isolated from a biogas system.</title>
        <authorList>
            <person name="Schnurer A."/>
            <person name="Singh A."/>
            <person name="Bi S."/>
            <person name="Qiao W."/>
            <person name="Westerholm M."/>
        </authorList>
    </citation>
    <scope>NUCLEOTIDE SEQUENCE [LARGE SCALE GENOMIC DNA]</scope>
    <source>
        <strain evidence="1 2">AMB_01</strain>
    </source>
</reference>
<dbReference type="Proteomes" id="UP000595814">
    <property type="component" value="Chromosome"/>
</dbReference>
<dbReference type="EMBL" id="CP066744">
    <property type="protein sequence ID" value="QQK08278.1"/>
    <property type="molecule type" value="Genomic_DNA"/>
</dbReference>
<organism evidence="1 2">
    <name type="scientific">Miniphocaeibacter halophilus</name>
    <dbReference type="NCBI Taxonomy" id="2931922"/>
    <lineage>
        <taxon>Bacteria</taxon>
        <taxon>Bacillati</taxon>
        <taxon>Bacillota</taxon>
        <taxon>Tissierellia</taxon>
        <taxon>Tissierellales</taxon>
        <taxon>Peptoniphilaceae</taxon>
        <taxon>Miniphocaeibacter</taxon>
    </lineage>
</organism>
<gene>
    <name evidence="1" type="ORF">JFY71_01690</name>
</gene>
<sequence>METLLNILTNSFFAYILNGTIVVILLCLAFRTNYIKNWSNNNLLSSIVEKNSYKEELPIVVLIPNRNEKRIGDTLKSVIKQTRKPKHVVIVFNNMTDNGFSEKITKKMLEISDLNYTLLFMENNPNLKSGALNFGYSWIKENLRGKDYKYICQMDSDTELDEKFLEYTYSGLENNPSVAAISSSFVGNPKLIKKSNILYWMQHFEYIKYHNSSVTKEINVISGTGNLLRIKALEEVSKEFNAVWDNSSQVEDYSLTLNLKKLGWKTRKSTECVVYTDLMPTVKDLINQRLRWQRGTFDELFKRGFTKATYVDYLKEIRFLLMTFFELSIYLILLYGFINGLRKYNLIFMIFPLVIISIYNLYYAKSLPFKIRLLILGIFPLICYNALRLFWWFTSLFTFKKIKWNE</sequence>
<proteinExistence type="predicted"/>
<name>A0AC61MSI3_9FIRM</name>
<protein>
    <submittedName>
        <fullName evidence="1">Glycosyltransferase family 2 protein</fullName>
    </submittedName>
</protein>
<keyword evidence="2" id="KW-1185">Reference proteome</keyword>
<accession>A0AC61MSI3</accession>